<evidence type="ECO:0000259" key="8">
    <source>
        <dbReference type="Pfam" id="PF01979"/>
    </source>
</evidence>
<comment type="cofactor">
    <cofactor evidence="7">
        <name>a divalent metal cation</name>
        <dbReference type="ChEBI" id="CHEBI:60240"/>
    </cofactor>
    <text evidence="7">Binds 1 divalent metal cation per subunit.</text>
</comment>
<sequence length="378" mass="41346">MKKIEALLYSNGKPLSIEIDNGYIKKIDYRDDTVAGKNIYIAPGFIDNQVNGYLGVDFTSADLKEEELLKVVTGLQKKGVTSFLPAVITASEDILLASFKNLAKALNNPKIEAAVPGFHLEGPYISPLKGYRGAHNPQYIRPPDWVEFCRLNDAAEGKILQVTLAPELDGAIEFIEKCTERGITVSLGHHNASTEQIKKAVDAGARAVTHLGNGCANTIHRFENPLWPQLAEDRLTASIIADGHHLQEEQLKVFYRSKTAKRLILTSDVTMLGGLPPGSYIWNGKEVVLEGSGVIRYTQENCFGGASLPLLSGVNNMIRYAGCSLAEAIDMVTANPAALYGFEDRGRIKTGTRADLILFSVENRQIVMQKVVFSGQEV</sequence>
<comment type="similarity">
    <text evidence="1 5">Belongs to the metallo-dependent hydrolases superfamily. NagA family.</text>
</comment>
<evidence type="ECO:0000256" key="6">
    <source>
        <dbReference type="PIRSR" id="PIRSR038994-1"/>
    </source>
</evidence>
<evidence type="ECO:0000256" key="7">
    <source>
        <dbReference type="PIRSR" id="PIRSR038994-3"/>
    </source>
</evidence>
<dbReference type="GO" id="GO:0006046">
    <property type="term" value="P:N-acetylglucosamine catabolic process"/>
    <property type="evidence" value="ECO:0007669"/>
    <property type="project" value="TreeGrafter"/>
</dbReference>
<dbReference type="SUPFAM" id="SSF51338">
    <property type="entry name" value="Composite domain of metallo-dependent hydrolases"/>
    <property type="match status" value="1"/>
</dbReference>
<dbReference type="InterPro" id="IPR003764">
    <property type="entry name" value="GlcNAc_6-P_deAcase"/>
</dbReference>
<dbReference type="GO" id="GO:0046872">
    <property type="term" value="F:metal ion binding"/>
    <property type="evidence" value="ECO:0007669"/>
    <property type="project" value="UniProtKB-KW"/>
</dbReference>
<dbReference type="GO" id="GO:0008448">
    <property type="term" value="F:N-acetylglucosamine-6-phosphate deacetylase activity"/>
    <property type="evidence" value="ECO:0007669"/>
    <property type="project" value="UniProtKB-EC"/>
</dbReference>
<feature type="binding site" evidence="7">
    <location>
        <position position="189"/>
    </location>
    <ligand>
        <name>Zn(2+)</name>
        <dbReference type="ChEBI" id="CHEBI:29105"/>
    </ligand>
</feature>
<organism evidence="9">
    <name type="scientific">Caldithrix abyssi</name>
    <dbReference type="NCBI Taxonomy" id="187145"/>
    <lineage>
        <taxon>Bacteria</taxon>
        <taxon>Pseudomonadati</taxon>
        <taxon>Calditrichota</taxon>
        <taxon>Calditrichia</taxon>
        <taxon>Calditrichales</taxon>
        <taxon>Calditrichaceae</taxon>
        <taxon>Caldithrix</taxon>
    </lineage>
</organism>
<dbReference type="PANTHER" id="PTHR11113">
    <property type="entry name" value="N-ACETYLGLUCOSAMINE-6-PHOSPHATE DEACETYLASE"/>
    <property type="match status" value="1"/>
</dbReference>
<protein>
    <submittedName>
        <fullName evidence="9">N-acetylglucosamine-6-phosphate deacetylase</fullName>
        <ecNumber evidence="9">3.5.1.25</ecNumber>
    </submittedName>
</protein>
<dbReference type="PANTHER" id="PTHR11113:SF14">
    <property type="entry name" value="N-ACETYLGLUCOSAMINE-6-PHOSPHATE DEACETYLASE"/>
    <property type="match status" value="1"/>
</dbReference>
<comment type="caution">
    <text evidence="9">The sequence shown here is derived from an EMBL/GenBank/DDBJ whole genome shotgun (WGS) entry which is preliminary data.</text>
</comment>
<feature type="active site" description="Proton donor/acceptor" evidence="6">
    <location>
        <position position="268"/>
    </location>
</feature>
<evidence type="ECO:0000256" key="2">
    <source>
        <dbReference type="ARBA" id="ARBA00022723"/>
    </source>
</evidence>
<dbReference type="InterPro" id="IPR011059">
    <property type="entry name" value="Metal-dep_hydrolase_composite"/>
</dbReference>
<accession>A0A7V4TZN3</accession>
<keyword evidence="4 5" id="KW-0119">Carbohydrate metabolism</keyword>
<dbReference type="EMBL" id="DRQG01000062">
    <property type="protein sequence ID" value="HGY55330.1"/>
    <property type="molecule type" value="Genomic_DNA"/>
</dbReference>
<feature type="domain" description="Amidohydrolase-related" evidence="8">
    <location>
        <begin position="40"/>
        <end position="377"/>
    </location>
</feature>
<dbReference type="Gene3D" id="2.30.40.10">
    <property type="entry name" value="Urease, subunit C, domain 1"/>
    <property type="match status" value="1"/>
</dbReference>
<feature type="binding site" evidence="7">
    <location>
        <position position="210"/>
    </location>
    <ligand>
        <name>Zn(2+)</name>
        <dbReference type="ChEBI" id="CHEBI:29105"/>
    </ligand>
</feature>
<keyword evidence="2 7" id="KW-0479">Metal-binding</keyword>
<evidence type="ECO:0000256" key="5">
    <source>
        <dbReference type="PIRNR" id="PIRNR038994"/>
    </source>
</evidence>
<dbReference type="AlphaFoldDB" id="A0A7V4TZN3"/>
<dbReference type="SUPFAM" id="SSF51556">
    <property type="entry name" value="Metallo-dependent hydrolases"/>
    <property type="match status" value="1"/>
</dbReference>
<evidence type="ECO:0000256" key="4">
    <source>
        <dbReference type="ARBA" id="ARBA00023277"/>
    </source>
</evidence>
<evidence type="ECO:0000313" key="9">
    <source>
        <dbReference type="EMBL" id="HGY55330.1"/>
    </source>
</evidence>
<dbReference type="Pfam" id="PF01979">
    <property type="entry name" value="Amidohydro_1"/>
    <property type="match status" value="1"/>
</dbReference>
<evidence type="ECO:0000256" key="3">
    <source>
        <dbReference type="ARBA" id="ARBA00022801"/>
    </source>
</evidence>
<dbReference type="Gene3D" id="3.20.20.140">
    <property type="entry name" value="Metal-dependent hydrolases"/>
    <property type="match status" value="1"/>
</dbReference>
<proteinExistence type="inferred from homology"/>
<reference evidence="9" key="1">
    <citation type="journal article" date="2020" name="mSystems">
        <title>Genome- and Community-Level Interaction Insights into Carbon Utilization and Element Cycling Functions of Hydrothermarchaeota in Hydrothermal Sediment.</title>
        <authorList>
            <person name="Zhou Z."/>
            <person name="Liu Y."/>
            <person name="Xu W."/>
            <person name="Pan J."/>
            <person name="Luo Z.H."/>
            <person name="Li M."/>
        </authorList>
    </citation>
    <scope>NUCLEOTIDE SEQUENCE [LARGE SCALE GENOMIC DNA]</scope>
    <source>
        <strain evidence="9">HyVt-577</strain>
    </source>
</reference>
<dbReference type="InterPro" id="IPR032466">
    <property type="entry name" value="Metal_Hydrolase"/>
</dbReference>
<evidence type="ECO:0000256" key="1">
    <source>
        <dbReference type="ARBA" id="ARBA00010716"/>
    </source>
</evidence>
<name>A0A7V4TZN3_CALAY</name>
<dbReference type="Proteomes" id="UP000885779">
    <property type="component" value="Unassembled WGS sequence"/>
</dbReference>
<gene>
    <name evidence="9" type="primary">nagA</name>
    <name evidence="9" type="ORF">ENK44_06505</name>
</gene>
<keyword evidence="3 5" id="KW-0378">Hydrolase</keyword>
<dbReference type="EC" id="3.5.1.25" evidence="9"/>
<dbReference type="InterPro" id="IPR006680">
    <property type="entry name" value="Amidohydro-rel"/>
</dbReference>
<dbReference type="NCBIfam" id="TIGR00221">
    <property type="entry name" value="nagA"/>
    <property type="match status" value="1"/>
</dbReference>
<dbReference type="PIRSF" id="PIRSF038994">
    <property type="entry name" value="NagA"/>
    <property type="match status" value="1"/>
</dbReference>
<feature type="binding site" evidence="7">
    <location>
        <position position="121"/>
    </location>
    <ligand>
        <name>Zn(2+)</name>
        <dbReference type="ChEBI" id="CHEBI:29105"/>
    </ligand>
</feature>